<sequence length="371" mass="39154">MTPTPPFAHVGGLLATELEQVADLAADPSVLDRGWWVVVGTFEGELTGYRFGRVRPAELPAPTGRWPGPAADQWHSSLDRAAYQDGVRRIRAFIAAGDVYQVNLCRLVRAPLAADADPLVLAHRLAAGNPAPWSGLLHLGSSWIVSASPELFLARDGDRLASSPIKGTTRPGEPFADKDFPENIMITDLVRNDLGRIARPGSVVVTELLARQEHPGLAHLVSTVTARLADGVGWGQILPATFPPGSVTGAPKIRALEVIAELEPVPRQVYCGAFGFVDGEHRRARLAVAIRTFFATTDAAPGHRPVAGSGTLHFGTGAGITWASDPAAEWAETELKAARLIGLTGAAPTTPDPGRSAPAPDPAPTRSAAPR</sequence>
<dbReference type="HOGENOM" id="CLU_006493_1_0_11"/>
<proteinExistence type="predicted"/>
<dbReference type="Gene3D" id="3.60.120.10">
    <property type="entry name" value="Anthranilate synthase"/>
    <property type="match status" value="1"/>
</dbReference>
<name>C8XHK6_NAKMY</name>
<dbReference type="PANTHER" id="PTHR11236:SF50">
    <property type="entry name" value="AMINODEOXYCHORISMATE SYNTHASE COMPONENT 1"/>
    <property type="match status" value="1"/>
</dbReference>
<dbReference type="OrthoDB" id="3518032at2"/>
<keyword evidence="4" id="KW-1185">Reference proteome</keyword>
<dbReference type="PANTHER" id="PTHR11236">
    <property type="entry name" value="AMINOBENZOATE/ANTHRANILATE SYNTHASE"/>
    <property type="match status" value="1"/>
</dbReference>
<evidence type="ECO:0000313" key="3">
    <source>
        <dbReference type="EMBL" id="ACV80309.1"/>
    </source>
</evidence>
<feature type="region of interest" description="Disordered" evidence="1">
    <location>
        <begin position="341"/>
        <end position="371"/>
    </location>
</feature>
<dbReference type="RefSeq" id="WP_015749134.1">
    <property type="nucleotide sequence ID" value="NC_013235.1"/>
</dbReference>
<gene>
    <name evidence="3" type="ordered locus">Namu_4017</name>
</gene>
<dbReference type="eggNOG" id="COG0147">
    <property type="taxonomic scope" value="Bacteria"/>
</dbReference>
<dbReference type="InterPro" id="IPR019999">
    <property type="entry name" value="Anth_synth_I-like"/>
</dbReference>
<dbReference type="InParanoid" id="C8XHK6"/>
<reference evidence="4" key="1">
    <citation type="submission" date="2009-09" db="EMBL/GenBank/DDBJ databases">
        <title>The complete genome of Nakamurella multipartita DSM 44233.</title>
        <authorList>
            <consortium name="US DOE Joint Genome Institute (JGI-PGF)"/>
            <person name="Lucas S."/>
            <person name="Copeland A."/>
            <person name="Lapidus A."/>
            <person name="Glavina del Rio T."/>
            <person name="Dalin E."/>
            <person name="Tice H."/>
            <person name="Bruce D."/>
            <person name="Goodwin L."/>
            <person name="Pitluck S."/>
            <person name="Kyrpides N."/>
            <person name="Mavromatis K."/>
            <person name="Ivanova N."/>
            <person name="Ovchinnikova G."/>
            <person name="Sims D."/>
            <person name="Meincke L."/>
            <person name="Brettin T."/>
            <person name="Detter J.C."/>
            <person name="Han C."/>
            <person name="Larimer F."/>
            <person name="Land M."/>
            <person name="Hauser L."/>
            <person name="Markowitz V."/>
            <person name="Cheng J.-F."/>
            <person name="Hugenholtz P."/>
            <person name="Woyke T."/>
            <person name="Wu D."/>
            <person name="Klenk H.-P."/>
            <person name="Eisen J.A."/>
        </authorList>
    </citation>
    <scope>NUCLEOTIDE SEQUENCE [LARGE SCALE GENOMIC DNA]</scope>
    <source>
        <strain evidence="4">ATCC 700099 / DSM 44233 / CIP 104796 / JCM 9543 / NBRC 105858 / Y-104</strain>
    </source>
</reference>
<accession>C8XHK6</accession>
<protein>
    <submittedName>
        <fullName evidence="3">Chorismate binding-like protein</fullName>
    </submittedName>
</protein>
<dbReference type="Pfam" id="PF00425">
    <property type="entry name" value="Chorismate_bind"/>
    <property type="match status" value="1"/>
</dbReference>
<dbReference type="KEGG" id="nml:Namu_4017"/>
<dbReference type="PRINTS" id="PR00095">
    <property type="entry name" value="ANTSNTHASEI"/>
</dbReference>
<evidence type="ECO:0000259" key="2">
    <source>
        <dbReference type="Pfam" id="PF00425"/>
    </source>
</evidence>
<dbReference type="FunCoup" id="C8XHK6">
    <property type="interactions" value="111"/>
</dbReference>
<dbReference type="Proteomes" id="UP000002218">
    <property type="component" value="Chromosome"/>
</dbReference>
<dbReference type="GO" id="GO:0046820">
    <property type="term" value="F:4-amino-4-deoxychorismate synthase activity"/>
    <property type="evidence" value="ECO:0007669"/>
    <property type="project" value="TreeGrafter"/>
</dbReference>
<dbReference type="AlphaFoldDB" id="C8XHK6"/>
<feature type="domain" description="Chorismate-utilising enzyme C-terminal" evidence="2">
    <location>
        <begin position="80"/>
        <end position="336"/>
    </location>
</feature>
<reference evidence="3 4" key="2">
    <citation type="journal article" date="2010" name="Stand. Genomic Sci.">
        <title>Complete genome sequence of Nakamurella multipartita type strain (Y-104).</title>
        <authorList>
            <person name="Tice H."/>
            <person name="Mayilraj S."/>
            <person name="Sims D."/>
            <person name="Lapidus A."/>
            <person name="Nolan M."/>
            <person name="Lucas S."/>
            <person name="Glavina Del Rio T."/>
            <person name="Copeland A."/>
            <person name="Cheng J.F."/>
            <person name="Meincke L."/>
            <person name="Bruce D."/>
            <person name="Goodwin L."/>
            <person name="Pitluck S."/>
            <person name="Ivanova N."/>
            <person name="Mavromatis K."/>
            <person name="Ovchinnikova G."/>
            <person name="Pati A."/>
            <person name="Chen A."/>
            <person name="Palaniappan K."/>
            <person name="Land M."/>
            <person name="Hauser L."/>
            <person name="Chang Y.J."/>
            <person name="Jeffries C.D."/>
            <person name="Detter J.C."/>
            <person name="Brettin T."/>
            <person name="Rohde M."/>
            <person name="Goker M."/>
            <person name="Bristow J."/>
            <person name="Eisen J.A."/>
            <person name="Markowitz V."/>
            <person name="Hugenholtz P."/>
            <person name="Kyrpides N.C."/>
            <person name="Klenk H.P."/>
            <person name="Chen F."/>
        </authorList>
    </citation>
    <scope>NUCLEOTIDE SEQUENCE [LARGE SCALE GENOMIC DNA]</scope>
    <source>
        <strain evidence="4">ATCC 700099 / DSM 44233 / CIP 104796 / JCM 9543 / NBRC 105858 / Y-104</strain>
    </source>
</reference>
<dbReference type="SUPFAM" id="SSF56322">
    <property type="entry name" value="ADC synthase"/>
    <property type="match status" value="1"/>
</dbReference>
<dbReference type="STRING" id="479431.Namu_4017"/>
<evidence type="ECO:0000313" key="4">
    <source>
        <dbReference type="Proteomes" id="UP000002218"/>
    </source>
</evidence>
<dbReference type="GO" id="GO:0000162">
    <property type="term" value="P:L-tryptophan biosynthetic process"/>
    <property type="evidence" value="ECO:0007669"/>
    <property type="project" value="TreeGrafter"/>
</dbReference>
<dbReference type="InterPro" id="IPR015890">
    <property type="entry name" value="Chorismate_C"/>
</dbReference>
<dbReference type="InterPro" id="IPR005801">
    <property type="entry name" value="ADC_synthase"/>
</dbReference>
<organism evidence="3 4">
    <name type="scientific">Nakamurella multipartita (strain ATCC 700099 / DSM 44233 / CIP 104796 / JCM 9543 / NBRC 105858 / Y-104)</name>
    <name type="common">Microsphaera multipartita</name>
    <dbReference type="NCBI Taxonomy" id="479431"/>
    <lineage>
        <taxon>Bacteria</taxon>
        <taxon>Bacillati</taxon>
        <taxon>Actinomycetota</taxon>
        <taxon>Actinomycetes</taxon>
        <taxon>Nakamurellales</taxon>
        <taxon>Nakamurellaceae</taxon>
        <taxon>Nakamurella</taxon>
    </lineage>
</organism>
<dbReference type="EMBL" id="CP001737">
    <property type="protein sequence ID" value="ACV80309.1"/>
    <property type="molecule type" value="Genomic_DNA"/>
</dbReference>
<evidence type="ECO:0000256" key="1">
    <source>
        <dbReference type="SAM" id="MobiDB-lite"/>
    </source>
</evidence>